<comment type="caution">
    <text evidence="2">The sequence shown here is derived from an EMBL/GenBank/DDBJ whole genome shotgun (WGS) entry which is preliminary data.</text>
</comment>
<accession>A0ABX5F694</accession>
<keyword evidence="3" id="KW-1185">Reference proteome</keyword>
<evidence type="ECO:0000256" key="1">
    <source>
        <dbReference type="SAM" id="MobiDB-lite"/>
    </source>
</evidence>
<name>A0ABX5F694_9CHRO</name>
<dbReference type="RefSeq" id="WP_106221856.1">
    <property type="nucleotide sequence ID" value="NZ_PVWP01000007.1"/>
</dbReference>
<gene>
    <name evidence="2" type="ORF">C7B81_11520</name>
</gene>
<sequence>MGEARPSATGWSPADELAALETVWASLCQDAASPAPSLQLPVLSRSSLSRDADRRPLRQVQRRGNDADRNDADRIAS</sequence>
<reference evidence="2 3" key="1">
    <citation type="submission" date="2018-03" db="EMBL/GenBank/DDBJ databases">
        <title>The ancient ancestry and fast evolution of plastids.</title>
        <authorList>
            <person name="Moore K.R."/>
            <person name="Magnabosco C."/>
            <person name="Momper L."/>
            <person name="Gold D.A."/>
            <person name="Bosak T."/>
            <person name="Fournier G.P."/>
        </authorList>
    </citation>
    <scope>NUCLEOTIDE SEQUENCE [LARGE SCALE GENOMIC DNA]</scope>
    <source>
        <strain evidence="2 3">CCALA 015</strain>
    </source>
</reference>
<proteinExistence type="predicted"/>
<dbReference type="EMBL" id="PVWP01000007">
    <property type="protein sequence ID" value="PSB37033.1"/>
    <property type="molecule type" value="Genomic_DNA"/>
</dbReference>
<feature type="compositionally biased region" description="Basic and acidic residues" evidence="1">
    <location>
        <begin position="63"/>
        <end position="77"/>
    </location>
</feature>
<feature type="region of interest" description="Disordered" evidence="1">
    <location>
        <begin position="44"/>
        <end position="77"/>
    </location>
</feature>
<evidence type="ECO:0000313" key="2">
    <source>
        <dbReference type="EMBL" id="PSB37033.1"/>
    </source>
</evidence>
<protein>
    <submittedName>
        <fullName evidence="2">Uncharacterized protein</fullName>
    </submittedName>
</protein>
<dbReference type="Proteomes" id="UP000238218">
    <property type="component" value="Unassembled WGS sequence"/>
</dbReference>
<evidence type="ECO:0000313" key="3">
    <source>
        <dbReference type="Proteomes" id="UP000238218"/>
    </source>
</evidence>
<organism evidence="2 3">
    <name type="scientific">Aphanothece cf. minutissima CCALA 015</name>
    <dbReference type="NCBI Taxonomy" id="2107695"/>
    <lineage>
        <taxon>Bacteria</taxon>
        <taxon>Bacillati</taxon>
        <taxon>Cyanobacteriota</taxon>
        <taxon>Cyanophyceae</taxon>
        <taxon>Oscillatoriophycideae</taxon>
        <taxon>Chroococcales</taxon>
        <taxon>Aphanothecaceae</taxon>
        <taxon>Aphanothece</taxon>
    </lineage>
</organism>